<feature type="compositionally biased region" description="Acidic residues" evidence="1">
    <location>
        <begin position="104"/>
        <end position="139"/>
    </location>
</feature>
<keyword evidence="3" id="KW-1185">Reference proteome</keyword>
<organism evidence="2">
    <name type="scientific">Oryza brachyantha</name>
    <name type="common">malo sina</name>
    <dbReference type="NCBI Taxonomy" id="4533"/>
    <lineage>
        <taxon>Eukaryota</taxon>
        <taxon>Viridiplantae</taxon>
        <taxon>Streptophyta</taxon>
        <taxon>Embryophyta</taxon>
        <taxon>Tracheophyta</taxon>
        <taxon>Spermatophyta</taxon>
        <taxon>Magnoliopsida</taxon>
        <taxon>Liliopsida</taxon>
        <taxon>Poales</taxon>
        <taxon>Poaceae</taxon>
        <taxon>BOP clade</taxon>
        <taxon>Oryzoideae</taxon>
        <taxon>Oryzeae</taxon>
        <taxon>Oryzinae</taxon>
        <taxon>Oryza</taxon>
    </lineage>
</organism>
<name>J3MSD5_ORYBR</name>
<reference evidence="2" key="2">
    <citation type="submission" date="2013-04" db="UniProtKB">
        <authorList>
            <consortium name="EnsemblPlants"/>
        </authorList>
    </citation>
    <scope>IDENTIFICATION</scope>
</reference>
<dbReference type="EnsemblPlants" id="OB08G20140.1">
    <property type="protein sequence ID" value="OB08G20140.1"/>
    <property type="gene ID" value="OB08G20140"/>
</dbReference>
<feature type="compositionally biased region" description="Low complexity" evidence="1">
    <location>
        <begin position="90"/>
        <end position="101"/>
    </location>
</feature>
<feature type="region of interest" description="Disordered" evidence="1">
    <location>
        <begin position="90"/>
        <end position="139"/>
    </location>
</feature>
<proteinExistence type="predicted"/>
<evidence type="ECO:0000313" key="2">
    <source>
        <dbReference type="EnsemblPlants" id="OB08G20140.1"/>
    </source>
</evidence>
<dbReference type="Gramene" id="OB08G20140.1">
    <property type="protein sequence ID" value="OB08G20140.1"/>
    <property type="gene ID" value="OB08G20140"/>
</dbReference>
<sequence length="139" mass="15905">MAVHLCHQKNLDTLMSLEHNWSEELIGQFYANAYFEDNDDGSEERKNAVNINSNERKINQILRNNGHEIPPESEDEDYIDLFMAYEAEVATRAAGASSSRAPQDSDEETKEEESEEAEGEEDNDENNDDEDDDIDDDEE</sequence>
<evidence type="ECO:0000256" key="1">
    <source>
        <dbReference type="SAM" id="MobiDB-lite"/>
    </source>
</evidence>
<dbReference type="Proteomes" id="UP000006038">
    <property type="component" value="Chromosome 8"/>
</dbReference>
<dbReference type="AlphaFoldDB" id="J3MSD5"/>
<reference evidence="2" key="1">
    <citation type="journal article" date="2013" name="Nat. Commun.">
        <title>Whole-genome sequencing of Oryza brachyantha reveals mechanisms underlying Oryza genome evolution.</title>
        <authorList>
            <person name="Chen J."/>
            <person name="Huang Q."/>
            <person name="Gao D."/>
            <person name="Wang J."/>
            <person name="Lang Y."/>
            <person name="Liu T."/>
            <person name="Li B."/>
            <person name="Bai Z."/>
            <person name="Luis Goicoechea J."/>
            <person name="Liang C."/>
            <person name="Chen C."/>
            <person name="Zhang W."/>
            <person name="Sun S."/>
            <person name="Liao Y."/>
            <person name="Zhang X."/>
            <person name="Yang L."/>
            <person name="Song C."/>
            <person name="Wang M."/>
            <person name="Shi J."/>
            <person name="Liu G."/>
            <person name="Liu J."/>
            <person name="Zhou H."/>
            <person name="Zhou W."/>
            <person name="Yu Q."/>
            <person name="An N."/>
            <person name="Chen Y."/>
            <person name="Cai Q."/>
            <person name="Wang B."/>
            <person name="Liu B."/>
            <person name="Min J."/>
            <person name="Huang Y."/>
            <person name="Wu H."/>
            <person name="Li Z."/>
            <person name="Zhang Y."/>
            <person name="Yin Y."/>
            <person name="Song W."/>
            <person name="Jiang J."/>
            <person name="Jackson S.A."/>
            <person name="Wing R.A."/>
            <person name="Wang J."/>
            <person name="Chen M."/>
        </authorList>
    </citation>
    <scope>NUCLEOTIDE SEQUENCE [LARGE SCALE GENOMIC DNA]</scope>
    <source>
        <strain evidence="2">cv. IRGC 101232</strain>
    </source>
</reference>
<dbReference type="HOGENOM" id="CLU_1848206_0_0_1"/>
<protein>
    <submittedName>
        <fullName evidence="2">Uncharacterized protein</fullName>
    </submittedName>
</protein>
<evidence type="ECO:0000313" key="3">
    <source>
        <dbReference type="Proteomes" id="UP000006038"/>
    </source>
</evidence>
<accession>J3MSD5</accession>